<organism evidence="2 3">
    <name type="scientific">Dokdonia pacifica</name>
    <dbReference type="NCBI Taxonomy" id="1627892"/>
    <lineage>
        <taxon>Bacteria</taxon>
        <taxon>Pseudomonadati</taxon>
        <taxon>Bacteroidota</taxon>
        <taxon>Flavobacteriia</taxon>
        <taxon>Flavobacteriales</taxon>
        <taxon>Flavobacteriaceae</taxon>
        <taxon>Dokdonia</taxon>
    </lineage>
</organism>
<keyword evidence="3" id="KW-1185">Reference proteome</keyword>
<protein>
    <submittedName>
        <fullName evidence="2">Uncharacterized protein</fullName>
    </submittedName>
</protein>
<proteinExistence type="predicted"/>
<sequence length="144" mass="16053">MKLRIVSLLCLFLAIACSTDEVNNTETATADNSITLNQKIVDQLLEDGYKAAITDDNKIVSTGYKDPESFVKEMNAVFEKIGESNRKIDFNALSTQADTTRDVQCEMGDIDEDNCVTFVCWGPELEPLSMGFAGENHYVYWTSC</sequence>
<dbReference type="EMBL" id="FZNY01000002">
    <property type="protein sequence ID" value="SNR73987.1"/>
    <property type="molecule type" value="Genomic_DNA"/>
</dbReference>
<dbReference type="RefSeq" id="WP_089371078.1">
    <property type="nucleotide sequence ID" value="NZ_BMEP01000001.1"/>
</dbReference>
<gene>
    <name evidence="2" type="ORF">SAMN06265376_102320</name>
</gene>
<reference evidence="2 3" key="1">
    <citation type="submission" date="2017-06" db="EMBL/GenBank/DDBJ databases">
        <authorList>
            <person name="Kim H.J."/>
            <person name="Triplett B.A."/>
        </authorList>
    </citation>
    <scope>NUCLEOTIDE SEQUENCE [LARGE SCALE GENOMIC DNA]</scope>
    <source>
        <strain evidence="2 3">DSM 25597</strain>
    </source>
</reference>
<feature type="signal peptide" evidence="1">
    <location>
        <begin position="1"/>
        <end position="18"/>
    </location>
</feature>
<feature type="chain" id="PRO_5013257947" evidence="1">
    <location>
        <begin position="19"/>
        <end position="144"/>
    </location>
</feature>
<name>A0A238YS62_9FLAO</name>
<evidence type="ECO:0000313" key="2">
    <source>
        <dbReference type="EMBL" id="SNR73987.1"/>
    </source>
</evidence>
<evidence type="ECO:0000256" key="1">
    <source>
        <dbReference type="SAM" id="SignalP"/>
    </source>
</evidence>
<keyword evidence="1" id="KW-0732">Signal</keyword>
<accession>A0A238YS62</accession>
<dbReference type="PROSITE" id="PS51257">
    <property type="entry name" value="PROKAR_LIPOPROTEIN"/>
    <property type="match status" value="1"/>
</dbReference>
<dbReference type="AlphaFoldDB" id="A0A238YS62"/>
<dbReference type="Proteomes" id="UP000198379">
    <property type="component" value="Unassembled WGS sequence"/>
</dbReference>
<evidence type="ECO:0000313" key="3">
    <source>
        <dbReference type="Proteomes" id="UP000198379"/>
    </source>
</evidence>